<evidence type="ECO:0000313" key="2">
    <source>
        <dbReference type="Proteomes" id="UP000460318"/>
    </source>
</evidence>
<dbReference type="RefSeq" id="WP_237391841.1">
    <property type="nucleotide sequence ID" value="NZ_WUBI01000002.1"/>
</dbReference>
<sequence>MQSELQYVKTSGRLAIIMAGKTIYFTEKELEMLRIHFDYGNINFERDDKDEEEELYQIAENIREKVWK</sequence>
<dbReference type="EMBL" id="WUBI01000002">
    <property type="protein sequence ID" value="MWV44849.1"/>
    <property type="molecule type" value="Genomic_DNA"/>
</dbReference>
<name>A0A7X3IIZ5_9BACL</name>
<comment type="caution">
    <text evidence="1">The sequence shown here is derived from an EMBL/GenBank/DDBJ whole genome shotgun (WGS) entry which is preliminary data.</text>
</comment>
<protein>
    <submittedName>
        <fullName evidence="1">Uncharacterized protein</fullName>
    </submittedName>
</protein>
<keyword evidence="2" id="KW-1185">Reference proteome</keyword>
<organism evidence="1 2">
    <name type="scientific">Paenibacillus dendrobii</name>
    <dbReference type="NCBI Taxonomy" id="2691084"/>
    <lineage>
        <taxon>Bacteria</taxon>
        <taxon>Bacillati</taxon>
        <taxon>Bacillota</taxon>
        <taxon>Bacilli</taxon>
        <taxon>Bacillales</taxon>
        <taxon>Paenibacillaceae</taxon>
        <taxon>Paenibacillus</taxon>
    </lineage>
</organism>
<gene>
    <name evidence="1" type="ORF">GRF59_14605</name>
</gene>
<reference evidence="1 2" key="1">
    <citation type="submission" date="2019-12" db="EMBL/GenBank/DDBJ databases">
        <title>Paenibacillus sp. nov., an endophytic bacterium isolated from the stem of Dendrobium.</title>
        <authorList>
            <person name="Zhao R."/>
        </authorList>
    </citation>
    <scope>NUCLEOTIDE SEQUENCE [LARGE SCALE GENOMIC DNA]</scope>
    <source>
        <strain evidence="1 2">HJL G12</strain>
    </source>
</reference>
<evidence type="ECO:0000313" key="1">
    <source>
        <dbReference type="EMBL" id="MWV44849.1"/>
    </source>
</evidence>
<proteinExistence type="predicted"/>
<dbReference type="AlphaFoldDB" id="A0A7X3IIZ5"/>
<dbReference type="Proteomes" id="UP000460318">
    <property type="component" value="Unassembled WGS sequence"/>
</dbReference>
<accession>A0A7X3IIZ5</accession>